<accession>A0A7R9LM01</accession>
<keyword evidence="3" id="KW-1185">Reference proteome</keyword>
<dbReference type="AlphaFoldDB" id="A0A7R9LM01"/>
<evidence type="ECO:0000313" key="3">
    <source>
        <dbReference type="Proteomes" id="UP000728032"/>
    </source>
</evidence>
<gene>
    <name evidence="2" type="ORF">ONB1V03_LOCUS3879</name>
</gene>
<dbReference type="EMBL" id="OC916049">
    <property type="protein sequence ID" value="CAD7642960.1"/>
    <property type="molecule type" value="Genomic_DNA"/>
</dbReference>
<reference evidence="2" key="1">
    <citation type="submission" date="2020-11" db="EMBL/GenBank/DDBJ databases">
        <authorList>
            <person name="Tran Van P."/>
        </authorList>
    </citation>
    <scope>NUCLEOTIDE SEQUENCE</scope>
</reference>
<proteinExistence type="predicted"/>
<keyword evidence="1" id="KW-0732">Signal</keyword>
<feature type="signal peptide" evidence="1">
    <location>
        <begin position="1"/>
        <end position="20"/>
    </location>
</feature>
<feature type="chain" id="PRO_5036403521" evidence="1">
    <location>
        <begin position="21"/>
        <end position="188"/>
    </location>
</feature>
<dbReference type="Proteomes" id="UP000728032">
    <property type="component" value="Unassembled WGS sequence"/>
</dbReference>
<name>A0A7R9LM01_9ACAR</name>
<protein>
    <submittedName>
        <fullName evidence="2">Uncharacterized protein</fullName>
    </submittedName>
</protein>
<organism evidence="2">
    <name type="scientific">Oppiella nova</name>
    <dbReference type="NCBI Taxonomy" id="334625"/>
    <lineage>
        <taxon>Eukaryota</taxon>
        <taxon>Metazoa</taxon>
        <taxon>Ecdysozoa</taxon>
        <taxon>Arthropoda</taxon>
        <taxon>Chelicerata</taxon>
        <taxon>Arachnida</taxon>
        <taxon>Acari</taxon>
        <taxon>Acariformes</taxon>
        <taxon>Sarcoptiformes</taxon>
        <taxon>Oribatida</taxon>
        <taxon>Brachypylina</taxon>
        <taxon>Oppioidea</taxon>
        <taxon>Oppiidae</taxon>
        <taxon>Oppiella</taxon>
    </lineage>
</organism>
<evidence type="ECO:0000256" key="1">
    <source>
        <dbReference type="SAM" id="SignalP"/>
    </source>
</evidence>
<evidence type="ECO:0000313" key="2">
    <source>
        <dbReference type="EMBL" id="CAD7642960.1"/>
    </source>
</evidence>
<sequence length="188" mass="20853">MHAMIGVLLLIFSLYTITSCTYSKGYDSHGYGGYGGYGGYDISFGNRSAHELFDHFISNCFTPFLMLCHNCLQNTNQLLLEISSQQLSTTVFTPDLLQTVVVFQKEIHLPPFARCSSMVAPPPEKAYRLILFLIWLGVSVRNIELLGSEALIFVWAPVSAGRNDECKRAGLGRDSLGATSRVIRKYGS</sequence>
<dbReference type="EMBL" id="CAJPVJ010001224">
    <property type="protein sequence ID" value="CAG2164323.1"/>
    <property type="molecule type" value="Genomic_DNA"/>
</dbReference>